<proteinExistence type="predicted"/>
<dbReference type="GeneID" id="87822785"/>
<protein>
    <submittedName>
        <fullName evidence="2">Uncharacterized protein</fullName>
    </submittedName>
</protein>
<dbReference type="RefSeq" id="XP_062644179.1">
    <property type="nucleotide sequence ID" value="XM_062786019.1"/>
</dbReference>
<dbReference type="AlphaFoldDB" id="A0AAN6TTK7"/>
<reference evidence="2" key="1">
    <citation type="journal article" date="2023" name="Mol. Phylogenet. Evol.">
        <title>Genome-scale phylogeny and comparative genomics of the fungal order Sordariales.</title>
        <authorList>
            <person name="Hensen N."/>
            <person name="Bonometti L."/>
            <person name="Westerberg I."/>
            <person name="Brannstrom I.O."/>
            <person name="Guillou S."/>
            <person name="Cros-Aarteil S."/>
            <person name="Calhoun S."/>
            <person name="Haridas S."/>
            <person name="Kuo A."/>
            <person name="Mondo S."/>
            <person name="Pangilinan J."/>
            <person name="Riley R."/>
            <person name="LaButti K."/>
            <person name="Andreopoulos B."/>
            <person name="Lipzen A."/>
            <person name="Chen C."/>
            <person name="Yan M."/>
            <person name="Daum C."/>
            <person name="Ng V."/>
            <person name="Clum A."/>
            <person name="Steindorff A."/>
            <person name="Ohm R.A."/>
            <person name="Martin F."/>
            <person name="Silar P."/>
            <person name="Natvig D.O."/>
            <person name="Lalanne C."/>
            <person name="Gautier V."/>
            <person name="Ament-Velasquez S.L."/>
            <person name="Kruys A."/>
            <person name="Hutchinson M.I."/>
            <person name="Powell A.J."/>
            <person name="Barry K."/>
            <person name="Miller A.N."/>
            <person name="Grigoriev I.V."/>
            <person name="Debuchy R."/>
            <person name="Gladieux P."/>
            <person name="Hiltunen Thoren M."/>
            <person name="Johannesson H."/>
        </authorList>
    </citation>
    <scope>NUCLEOTIDE SEQUENCE</scope>
    <source>
        <strain evidence="2">CBS 731.68</strain>
    </source>
</reference>
<evidence type="ECO:0000256" key="1">
    <source>
        <dbReference type="SAM" id="MobiDB-lite"/>
    </source>
</evidence>
<dbReference type="Proteomes" id="UP001302602">
    <property type="component" value="Unassembled WGS sequence"/>
</dbReference>
<evidence type="ECO:0000313" key="2">
    <source>
        <dbReference type="EMBL" id="KAK4120408.1"/>
    </source>
</evidence>
<dbReference type="EMBL" id="MU853239">
    <property type="protein sequence ID" value="KAK4120408.1"/>
    <property type="molecule type" value="Genomic_DNA"/>
</dbReference>
<feature type="region of interest" description="Disordered" evidence="1">
    <location>
        <begin position="172"/>
        <end position="197"/>
    </location>
</feature>
<organism evidence="2 3">
    <name type="scientific">Parathielavia appendiculata</name>
    <dbReference type="NCBI Taxonomy" id="2587402"/>
    <lineage>
        <taxon>Eukaryota</taxon>
        <taxon>Fungi</taxon>
        <taxon>Dikarya</taxon>
        <taxon>Ascomycota</taxon>
        <taxon>Pezizomycotina</taxon>
        <taxon>Sordariomycetes</taxon>
        <taxon>Sordariomycetidae</taxon>
        <taxon>Sordariales</taxon>
        <taxon>Chaetomiaceae</taxon>
        <taxon>Parathielavia</taxon>
    </lineage>
</organism>
<name>A0AAN6TTK7_9PEZI</name>
<keyword evidence="3" id="KW-1185">Reference proteome</keyword>
<sequence>MHATPSVYSPGSAAPNLEADIEQRSDSCYLSRHHQRGHSVRASDPEHRYPQVPDNGGEQDEESSVVPPQTQEGWAGMPSLLGDQSGNEDTRTQLSEELRQVQEQIDTLQRNANVTATAQASASRLYAKIARPRHQANQAGYAPSPRETRRPRLLPTRCVTQSIYSEWRRKKRATSRWRTSERKSRRRIRETGAAQQW</sequence>
<feature type="region of interest" description="Disordered" evidence="1">
    <location>
        <begin position="1"/>
        <end position="92"/>
    </location>
</feature>
<gene>
    <name evidence="2" type="ORF">N657DRAFT_161305</name>
</gene>
<reference evidence="2" key="2">
    <citation type="submission" date="2023-05" db="EMBL/GenBank/DDBJ databases">
        <authorList>
            <consortium name="Lawrence Berkeley National Laboratory"/>
            <person name="Steindorff A."/>
            <person name="Hensen N."/>
            <person name="Bonometti L."/>
            <person name="Westerberg I."/>
            <person name="Brannstrom I.O."/>
            <person name="Guillou S."/>
            <person name="Cros-Aarteil S."/>
            <person name="Calhoun S."/>
            <person name="Haridas S."/>
            <person name="Kuo A."/>
            <person name="Mondo S."/>
            <person name="Pangilinan J."/>
            <person name="Riley R."/>
            <person name="Labutti K."/>
            <person name="Andreopoulos B."/>
            <person name="Lipzen A."/>
            <person name="Chen C."/>
            <person name="Yanf M."/>
            <person name="Daum C."/>
            <person name="Ng V."/>
            <person name="Clum A."/>
            <person name="Ohm R."/>
            <person name="Martin F."/>
            <person name="Silar P."/>
            <person name="Natvig D."/>
            <person name="Lalanne C."/>
            <person name="Gautier V."/>
            <person name="Ament-Velasquez S.L."/>
            <person name="Kruys A."/>
            <person name="Hutchinson M.I."/>
            <person name="Powell A.J."/>
            <person name="Barry K."/>
            <person name="Miller A.N."/>
            <person name="Grigoriev I.V."/>
            <person name="Debuchy R."/>
            <person name="Gladieux P."/>
            <person name="Thoren M.H."/>
            <person name="Johannesson H."/>
        </authorList>
    </citation>
    <scope>NUCLEOTIDE SEQUENCE</scope>
    <source>
        <strain evidence="2">CBS 731.68</strain>
    </source>
</reference>
<accession>A0AAN6TTK7</accession>
<evidence type="ECO:0000313" key="3">
    <source>
        <dbReference type="Proteomes" id="UP001302602"/>
    </source>
</evidence>
<comment type="caution">
    <text evidence="2">The sequence shown here is derived from an EMBL/GenBank/DDBJ whole genome shotgun (WGS) entry which is preliminary data.</text>
</comment>